<feature type="compositionally biased region" description="Basic residues" evidence="1">
    <location>
        <begin position="45"/>
        <end position="55"/>
    </location>
</feature>
<feature type="region of interest" description="Disordered" evidence="1">
    <location>
        <begin position="1"/>
        <end position="84"/>
    </location>
</feature>
<dbReference type="AlphaFoldDB" id="A0A074VTW3"/>
<evidence type="ECO:0000313" key="3">
    <source>
        <dbReference type="Proteomes" id="UP000030672"/>
    </source>
</evidence>
<keyword evidence="3" id="KW-1185">Reference proteome</keyword>
<feature type="compositionally biased region" description="Basic and acidic residues" evidence="1">
    <location>
        <begin position="56"/>
        <end position="66"/>
    </location>
</feature>
<evidence type="ECO:0000256" key="1">
    <source>
        <dbReference type="SAM" id="MobiDB-lite"/>
    </source>
</evidence>
<dbReference type="EMBL" id="KL584839">
    <property type="protein sequence ID" value="KEQ61122.1"/>
    <property type="molecule type" value="Genomic_DNA"/>
</dbReference>
<feature type="compositionally biased region" description="Basic residues" evidence="1">
    <location>
        <begin position="67"/>
        <end position="76"/>
    </location>
</feature>
<dbReference type="GeneID" id="63918324"/>
<sequence>MSDHDEKSSSSPMSMPAQSPITEPTNHTTDNNNDTAASPTQAHSASKRSRGRPRKYHTDAEREEAKRRYRENHKTKAASAGGVGGGANAANASAAALNAAAAASFTPIQPAAKQQDIDELWEAIRALQGEVERLKAESMQRDAAAAAALPGQKRRKVPSIWKSRLLVPYYQELLLKCSHFWVSRIDNQNAILAPVALDQAELIGCCHTFHVSLRRVTKDSTFFLKFLHFANNERNHDFEGWDLELLVGRCGRFLFGRLAMGIQLLLLDRTRFFDFVI</sequence>
<gene>
    <name evidence="2" type="ORF">M437DRAFT_67501</name>
</gene>
<dbReference type="Proteomes" id="UP000030672">
    <property type="component" value="Unassembled WGS sequence"/>
</dbReference>
<dbReference type="RefSeq" id="XP_040878145.1">
    <property type="nucleotide sequence ID" value="XM_041024951.1"/>
</dbReference>
<protein>
    <submittedName>
        <fullName evidence="2">Uncharacterized protein</fullName>
    </submittedName>
</protein>
<name>A0A074VTW3_AURM1</name>
<accession>A0A074VTW3</accession>
<proteinExistence type="predicted"/>
<feature type="compositionally biased region" description="Low complexity" evidence="1">
    <location>
        <begin position="25"/>
        <end position="35"/>
    </location>
</feature>
<reference evidence="2 3" key="1">
    <citation type="journal article" date="2014" name="BMC Genomics">
        <title>Genome sequencing of four Aureobasidium pullulans varieties: biotechnological potential, stress tolerance, and description of new species.</title>
        <authorList>
            <person name="Gostin Ar C."/>
            <person name="Ohm R.A."/>
            <person name="Kogej T."/>
            <person name="Sonjak S."/>
            <person name="Turk M."/>
            <person name="Zajc J."/>
            <person name="Zalar P."/>
            <person name="Grube M."/>
            <person name="Sun H."/>
            <person name="Han J."/>
            <person name="Sharma A."/>
            <person name="Chiniquy J."/>
            <person name="Ngan C.Y."/>
            <person name="Lipzen A."/>
            <person name="Barry K."/>
            <person name="Grigoriev I.V."/>
            <person name="Gunde-Cimerman N."/>
        </authorList>
    </citation>
    <scope>NUCLEOTIDE SEQUENCE [LARGE SCALE GENOMIC DNA]</scope>
    <source>
        <strain evidence="2 3">CBS 110374</strain>
    </source>
</reference>
<organism evidence="2 3">
    <name type="scientific">Aureobasidium melanogenum (strain CBS 110374)</name>
    <name type="common">Aureobasidium pullulans var. melanogenum</name>
    <dbReference type="NCBI Taxonomy" id="1043003"/>
    <lineage>
        <taxon>Eukaryota</taxon>
        <taxon>Fungi</taxon>
        <taxon>Dikarya</taxon>
        <taxon>Ascomycota</taxon>
        <taxon>Pezizomycotina</taxon>
        <taxon>Dothideomycetes</taxon>
        <taxon>Dothideomycetidae</taxon>
        <taxon>Dothideales</taxon>
        <taxon>Saccotheciaceae</taxon>
        <taxon>Aureobasidium</taxon>
    </lineage>
</organism>
<dbReference type="HOGENOM" id="CLU_1004655_0_0_1"/>
<evidence type="ECO:0000313" key="2">
    <source>
        <dbReference type="EMBL" id="KEQ61122.1"/>
    </source>
</evidence>